<dbReference type="EMBL" id="FOHZ01000007">
    <property type="protein sequence ID" value="SET32875.1"/>
    <property type="molecule type" value="Genomic_DNA"/>
</dbReference>
<feature type="transmembrane region" description="Helical" evidence="9">
    <location>
        <begin position="956"/>
        <end position="976"/>
    </location>
</feature>
<evidence type="ECO:0000256" key="1">
    <source>
        <dbReference type="ARBA" id="ARBA00004429"/>
    </source>
</evidence>
<dbReference type="PRINTS" id="PR00702">
    <property type="entry name" value="ACRIFLAVINRP"/>
</dbReference>
<dbReference type="PANTHER" id="PTHR32063">
    <property type="match status" value="1"/>
</dbReference>
<keyword evidence="4" id="KW-0997">Cell inner membrane</keyword>
<dbReference type="Proteomes" id="UP000198762">
    <property type="component" value="Unassembled WGS sequence"/>
</dbReference>
<keyword evidence="11" id="KW-1185">Reference proteome</keyword>
<evidence type="ECO:0000256" key="7">
    <source>
        <dbReference type="ARBA" id="ARBA00023136"/>
    </source>
</evidence>
<dbReference type="FunFam" id="1.20.1640.10:FF:000001">
    <property type="entry name" value="Efflux pump membrane transporter"/>
    <property type="match status" value="1"/>
</dbReference>
<evidence type="ECO:0000256" key="2">
    <source>
        <dbReference type="ARBA" id="ARBA00022448"/>
    </source>
</evidence>
<dbReference type="SUPFAM" id="SSF82866">
    <property type="entry name" value="Multidrug efflux transporter AcrB transmembrane domain"/>
    <property type="match status" value="2"/>
</dbReference>
<keyword evidence="2" id="KW-0813">Transport</keyword>
<evidence type="ECO:0000313" key="10">
    <source>
        <dbReference type="EMBL" id="SET32875.1"/>
    </source>
</evidence>
<organism evidence="10 11">
    <name type="scientific">Marinobacter segnicrescens</name>
    <dbReference type="NCBI Taxonomy" id="430453"/>
    <lineage>
        <taxon>Bacteria</taxon>
        <taxon>Pseudomonadati</taxon>
        <taxon>Pseudomonadota</taxon>
        <taxon>Gammaproteobacteria</taxon>
        <taxon>Pseudomonadales</taxon>
        <taxon>Marinobacteraceae</taxon>
        <taxon>Marinobacter</taxon>
    </lineage>
</organism>
<dbReference type="GO" id="GO:0005886">
    <property type="term" value="C:plasma membrane"/>
    <property type="evidence" value="ECO:0007669"/>
    <property type="project" value="UniProtKB-SubCell"/>
</dbReference>
<dbReference type="SUPFAM" id="SSF82714">
    <property type="entry name" value="Multidrug efflux transporter AcrB TolC docking domain, DN and DC subdomains"/>
    <property type="match status" value="2"/>
</dbReference>
<dbReference type="Gene3D" id="3.30.70.1430">
    <property type="entry name" value="Multidrug efflux transporter AcrB pore domain"/>
    <property type="match status" value="2"/>
</dbReference>
<dbReference type="SUPFAM" id="SSF82693">
    <property type="entry name" value="Multidrug efflux transporter AcrB pore domain, PN1, PN2, PC1 and PC2 subdomains"/>
    <property type="match status" value="4"/>
</dbReference>
<dbReference type="PANTHER" id="PTHR32063:SF14">
    <property type="entry name" value="BLL4319 PROTEIN"/>
    <property type="match status" value="1"/>
</dbReference>
<gene>
    <name evidence="10" type="ORF">SAMN04487962_107120</name>
</gene>
<feature type="transmembrane region" description="Helical" evidence="9">
    <location>
        <begin position="359"/>
        <end position="379"/>
    </location>
</feature>
<keyword evidence="7 9" id="KW-0472">Membrane</keyword>
<dbReference type="AlphaFoldDB" id="A0A1I0DK75"/>
<dbReference type="InterPro" id="IPR027463">
    <property type="entry name" value="AcrB_DN_DC_subdom"/>
</dbReference>
<keyword evidence="3" id="KW-1003">Cell membrane</keyword>
<sequence>MVLSDVSIKRPVFATVLSLLIVVFGVAALLDLPVREYPDIDPPIVSISTDYTGAAAEVVDTQITQIVEGAISGIEGIRSIESSTEQGESRTSIEFNISRDVDIAANDVRDAVSRIADQLPEEADAPVVQKADSDARPMMWITLRSQVWDSAELSDFADRVLVDRLSVLDGVADVRIGGERRYAIRVWLDRDRLAARNITVAEVERALRANNVELPAGSVDSSTRNFTVRAEGRLSDVEQFRNLVVRRDNNDLIRLGEVANVQMGVESDVSRLRANGETAIGMGVIRQSKANTVAVSDAVRKELVNIRETLPPEVTIAESYDESIFIRASIREVITTLAIAVSLVILVIFLFLRSWRATLIPAVTIPVAVIGAFIGLGFLGFSINVLTLLAIILAIGLVVDDAIVMLENIQRRIDNGEPPLLASFRGAKQVAFAIIATTLTLVAVFIPISFMGGNIGRLFAEFGFTLAAAVVFSSFVALTLAPMLCSKWLRHSPESAEGHRLWAASEKALNGLTNGYSRLLRFSLRQPGLIIGLGLAGLVVAVVVFPKLPQELAPIEDRGVIIMPTDAPRGSTVEYTDHYVRQAEERLLPYLDEGIANRLLSIVGFRDEEDNAFMIMGLEEWDQRDVKQQQITSEIRNKLSDISGVRVIAVNPPGLGQRGFNQPVEFVVAGPDYDAVQQWSEEIVSKAKENPRLLNVDTDFELTRPELRVTIDRERAADLDITVEDVGLTLQTMLASRQVTTYLDRGQEYDVIVQATDADRATPSDLSQIFMRPREGGDLIPLAALVNMEEIGANPDLRRIDRLPAVVISASLADGYDLGSALNYLNNLAADNLPPEARISYKGLSQEFQESSNAIYLTFGLAFIIVFLVLAAQFESWIHPLIIMLTVPLAVTGALMALYWSGISLNIYSQIGIVMLLGLMAKNGILMVEFANQLRDQGYNVRDAILEGSILRFRPVLMTTISTVFGAVPLVIATGAGAESRAAIGMVILGGLVFATTLTLFLIPVLYDLLARFAKSANAVERELEQEEQAERSGGNGAFSAAQSPERPIE</sequence>
<feature type="transmembrane region" description="Helical" evidence="9">
    <location>
        <begin position="907"/>
        <end position="928"/>
    </location>
</feature>
<protein>
    <submittedName>
        <fullName evidence="10">Multidrug efflux pump</fullName>
    </submittedName>
</protein>
<evidence type="ECO:0000256" key="6">
    <source>
        <dbReference type="ARBA" id="ARBA00022989"/>
    </source>
</evidence>
<accession>A0A1I0DK75</accession>
<dbReference type="Pfam" id="PF00873">
    <property type="entry name" value="ACR_tran"/>
    <property type="match status" value="1"/>
</dbReference>
<feature type="transmembrane region" description="Helical" evidence="9">
    <location>
        <begin position="430"/>
        <end position="450"/>
    </location>
</feature>
<feature type="transmembrane region" description="Helical" evidence="9">
    <location>
        <begin position="385"/>
        <end position="409"/>
    </location>
</feature>
<feature type="transmembrane region" description="Helical" evidence="9">
    <location>
        <begin position="881"/>
        <end position="901"/>
    </location>
</feature>
<proteinExistence type="predicted"/>
<evidence type="ECO:0000256" key="5">
    <source>
        <dbReference type="ARBA" id="ARBA00022692"/>
    </source>
</evidence>
<evidence type="ECO:0000313" key="11">
    <source>
        <dbReference type="Proteomes" id="UP000198762"/>
    </source>
</evidence>
<feature type="region of interest" description="Disordered" evidence="8">
    <location>
        <begin position="1024"/>
        <end position="1050"/>
    </location>
</feature>
<dbReference type="Gene3D" id="3.30.2090.10">
    <property type="entry name" value="Multidrug efflux transporter AcrB TolC docking domain, DN and DC subdomains"/>
    <property type="match status" value="2"/>
</dbReference>
<evidence type="ECO:0000256" key="8">
    <source>
        <dbReference type="SAM" id="MobiDB-lite"/>
    </source>
</evidence>
<dbReference type="InterPro" id="IPR001036">
    <property type="entry name" value="Acrflvin-R"/>
</dbReference>
<keyword evidence="5 9" id="KW-0812">Transmembrane</keyword>
<keyword evidence="6 9" id="KW-1133">Transmembrane helix</keyword>
<dbReference type="RefSeq" id="WP_091850815.1">
    <property type="nucleotide sequence ID" value="NZ_FOHZ01000007.1"/>
</dbReference>
<feature type="transmembrane region" description="Helical" evidence="9">
    <location>
        <begin position="462"/>
        <end position="485"/>
    </location>
</feature>
<feature type="transmembrane region" description="Helical" evidence="9">
    <location>
        <begin position="528"/>
        <end position="548"/>
    </location>
</feature>
<feature type="transmembrane region" description="Helical" evidence="9">
    <location>
        <begin position="12"/>
        <end position="30"/>
    </location>
</feature>
<dbReference type="GO" id="GO:0042910">
    <property type="term" value="F:xenobiotic transmembrane transporter activity"/>
    <property type="evidence" value="ECO:0007669"/>
    <property type="project" value="TreeGrafter"/>
</dbReference>
<feature type="transmembrane region" description="Helical" evidence="9">
    <location>
        <begin position="333"/>
        <end position="352"/>
    </location>
</feature>
<comment type="subcellular location">
    <subcellularLocation>
        <location evidence="1">Cell inner membrane</location>
        <topology evidence="1">Multi-pass membrane protein</topology>
    </subcellularLocation>
</comment>
<dbReference type="OrthoDB" id="9757904at2"/>
<dbReference type="STRING" id="430453.SAMN04487962_107120"/>
<feature type="transmembrane region" description="Helical" evidence="9">
    <location>
        <begin position="982"/>
        <end position="1007"/>
    </location>
</feature>
<dbReference type="Gene3D" id="1.20.1640.10">
    <property type="entry name" value="Multidrug efflux transporter AcrB transmembrane domain"/>
    <property type="match status" value="2"/>
</dbReference>
<feature type="transmembrane region" description="Helical" evidence="9">
    <location>
        <begin position="854"/>
        <end position="874"/>
    </location>
</feature>
<evidence type="ECO:0000256" key="3">
    <source>
        <dbReference type="ARBA" id="ARBA00022475"/>
    </source>
</evidence>
<evidence type="ECO:0000256" key="9">
    <source>
        <dbReference type="SAM" id="Phobius"/>
    </source>
</evidence>
<dbReference type="Gene3D" id="3.30.70.1440">
    <property type="entry name" value="Multidrug efflux transporter AcrB pore domain"/>
    <property type="match status" value="1"/>
</dbReference>
<evidence type="ECO:0000256" key="4">
    <source>
        <dbReference type="ARBA" id="ARBA00022519"/>
    </source>
</evidence>
<dbReference type="Gene3D" id="3.30.70.1320">
    <property type="entry name" value="Multidrug efflux transporter AcrB pore domain like"/>
    <property type="match status" value="1"/>
</dbReference>
<name>A0A1I0DK75_9GAMM</name>
<reference evidence="11" key="1">
    <citation type="submission" date="2016-10" db="EMBL/GenBank/DDBJ databases">
        <authorList>
            <person name="Varghese N."/>
            <person name="Submissions S."/>
        </authorList>
    </citation>
    <scope>NUCLEOTIDE SEQUENCE [LARGE SCALE GENOMIC DNA]</scope>
    <source>
        <strain evidence="11">CGMCC 1.6489</strain>
    </source>
</reference>